<dbReference type="PROSITE" id="PS51898">
    <property type="entry name" value="TYR_RECOMBINASE"/>
    <property type="match status" value="1"/>
</dbReference>
<name>A0A3G9JJV2_9FIRM</name>
<keyword evidence="2" id="KW-0229">DNA integration</keyword>
<evidence type="ECO:0000313" key="8">
    <source>
        <dbReference type="EMBL" id="BBH25273.1"/>
    </source>
</evidence>
<keyword evidence="9" id="KW-1185">Reference proteome</keyword>
<dbReference type="PANTHER" id="PTHR30349">
    <property type="entry name" value="PHAGE INTEGRASE-RELATED"/>
    <property type="match status" value="1"/>
</dbReference>
<reference evidence="8 9" key="1">
    <citation type="submission" date="2018-11" db="EMBL/GenBank/DDBJ databases">
        <title>Novel Erysipelotrichaceae bacterium isolated from small intestine of a swine.</title>
        <authorList>
            <person name="Kim J.S."/>
            <person name="Choe H."/>
            <person name="Lee Y.R."/>
            <person name="Kim K.M."/>
            <person name="Park D.S."/>
        </authorList>
    </citation>
    <scope>NUCLEOTIDE SEQUENCE [LARGE SCALE GENOMIC DNA]</scope>
    <source>
        <strain evidence="8 9">SG0102</strain>
    </source>
</reference>
<sequence>MMKISDDSLKFWKISRDYLHSYISLVSGCSKETLRSYKTSMNNYIDFIEKTYGIKRTEMTFDIFSRDKFEEYIKWMKTDKQYSVDTVRLRISAIRSFLEYAGSVDIELMHYYVSVAKVKLPRKVKKPILYLTKEEMKAILSATDGDTKLHRRDRIIVILLYALGCRVSEITSLMLSSLHLNCNDPYVVVHGKGNKTRHVPIFDNTIDHLNEYIREYHPDNVEAPLFYSYYRGDKRELSDDTIERVLKRAADVARKECESIPMKIHVHLIRKTRAMHLFQQGIPLILISQMLGHEQVSTTTGFYAFATYDMMVNAVKKANSDLAEEPVKYNVKDIEEYLCTLD</sequence>
<dbReference type="InParanoid" id="A0A3G9JJV2"/>
<dbReference type="PROSITE" id="PS51900">
    <property type="entry name" value="CB"/>
    <property type="match status" value="1"/>
</dbReference>
<dbReference type="InterPro" id="IPR011010">
    <property type="entry name" value="DNA_brk_join_enz"/>
</dbReference>
<organism evidence="8 9">
    <name type="scientific">Intestinibaculum porci</name>
    <dbReference type="NCBI Taxonomy" id="2487118"/>
    <lineage>
        <taxon>Bacteria</taxon>
        <taxon>Bacillati</taxon>
        <taxon>Bacillota</taxon>
        <taxon>Erysipelotrichia</taxon>
        <taxon>Erysipelotrichales</taxon>
        <taxon>Erysipelotrichaceae</taxon>
        <taxon>Intestinibaculum</taxon>
    </lineage>
</organism>
<accession>A0A3G9JJV2</accession>
<evidence type="ECO:0000259" key="6">
    <source>
        <dbReference type="PROSITE" id="PS51898"/>
    </source>
</evidence>
<proteinExistence type="inferred from homology"/>
<protein>
    <submittedName>
        <fullName evidence="8">Integrase</fullName>
    </submittedName>
</protein>
<feature type="domain" description="Core-binding (CB)" evidence="7">
    <location>
        <begin position="9"/>
        <end position="102"/>
    </location>
</feature>
<comment type="similarity">
    <text evidence="1">Belongs to the 'phage' integrase family.</text>
</comment>
<dbReference type="OrthoDB" id="9801717at2"/>
<dbReference type="InterPro" id="IPR004107">
    <property type="entry name" value="Integrase_SAM-like_N"/>
</dbReference>
<gene>
    <name evidence="8" type="ORF">SG0102_02070</name>
</gene>
<dbReference type="KEGG" id="ebm:SG0102_02070"/>
<keyword evidence="4" id="KW-0233">DNA recombination</keyword>
<dbReference type="GO" id="GO:0003677">
    <property type="term" value="F:DNA binding"/>
    <property type="evidence" value="ECO:0007669"/>
    <property type="project" value="UniProtKB-UniRule"/>
</dbReference>
<dbReference type="Pfam" id="PF00589">
    <property type="entry name" value="Phage_integrase"/>
    <property type="match status" value="1"/>
</dbReference>
<dbReference type="SUPFAM" id="SSF56349">
    <property type="entry name" value="DNA breaking-rejoining enzymes"/>
    <property type="match status" value="1"/>
</dbReference>
<dbReference type="InterPro" id="IPR050090">
    <property type="entry name" value="Tyrosine_recombinase_XerCD"/>
</dbReference>
<dbReference type="InterPro" id="IPR010998">
    <property type="entry name" value="Integrase_recombinase_N"/>
</dbReference>
<dbReference type="Gene3D" id="1.10.150.130">
    <property type="match status" value="1"/>
</dbReference>
<dbReference type="Proteomes" id="UP000268059">
    <property type="component" value="Chromosome"/>
</dbReference>
<evidence type="ECO:0000259" key="7">
    <source>
        <dbReference type="PROSITE" id="PS51900"/>
    </source>
</evidence>
<dbReference type="PANTHER" id="PTHR30349:SF41">
    <property type="entry name" value="INTEGRASE_RECOMBINASE PROTEIN MJ0367-RELATED"/>
    <property type="match status" value="1"/>
</dbReference>
<keyword evidence="3 5" id="KW-0238">DNA-binding</keyword>
<evidence type="ECO:0000256" key="1">
    <source>
        <dbReference type="ARBA" id="ARBA00008857"/>
    </source>
</evidence>
<dbReference type="Gene3D" id="1.10.443.10">
    <property type="entry name" value="Intergrase catalytic core"/>
    <property type="match status" value="1"/>
</dbReference>
<evidence type="ECO:0000256" key="5">
    <source>
        <dbReference type="PROSITE-ProRule" id="PRU01248"/>
    </source>
</evidence>
<dbReference type="InterPro" id="IPR002104">
    <property type="entry name" value="Integrase_catalytic"/>
</dbReference>
<dbReference type="Pfam" id="PF13495">
    <property type="entry name" value="Phage_int_SAM_4"/>
    <property type="match status" value="1"/>
</dbReference>
<dbReference type="GO" id="GO:0015074">
    <property type="term" value="P:DNA integration"/>
    <property type="evidence" value="ECO:0007669"/>
    <property type="project" value="UniProtKB-KW"/>
</dbReference>
<evidence type="ECO:0000256" key="4">
    <source>
        <dbReference type="ARBA" id="ARBA00023172"/>
    </source>
</evidence>
<feature type="domain" description="Tyr recombinase" evidence="6">
    <location>
        <begin position="126"/>
        <end position="316"/>
    </location>
</feature>
<evidence type="ECO:0000256" key="2">
    <source>
        <dbReference type="ARBA" id="ARBA00022908"/>
    </source>
</evidence>
<evidence type="ECO:0000256" key="3">
    <source>
        <dbReference type="ARBA" id="ARBA00023125"/>
    </source>
</evidence>
<dbReference type="InterPro" id="IPR044068">
    <property type="entry name" value="CB"/>
</dbReference>
<dbReference type="PROSITE" id="PS51257">
    <property type="entry name" value="PROKAR_LIPOPROTEIN"/>
    <property type="match status" value="1"/>
</dbReference>
<dbReference type="EMBL" id="AP019309">
    <property type="protein sequence ID" value="BBH25273.1"/>
    <property type="molecule type" value="Genomic_DNA"/>
</dbReference>
<evidence type="ECO:0000313" key="9">
    <source>
        <dbReference type="Proteomes" id="UP000268059"/>
    </source>
</evidence>
<dbReference type="InterPro" id="IPR013762">
    <property type="entry name" value="Integrase-like_cat_sf"/>
</dbReference>
<dbReference type="AlphaFoldDB" id="A0A3G9JJV2"/>
<dbReference type="GO" id="GO:0006310">
    <property type="term" value="P:DNA recombination"/>
    <property type="evidence" value="ECO:0007669"/>
    <property type="project" value="UniProtKB-KW"/>
</dbReference>